<accession>A0A6G1FUQ8</accession>
<organism evidence="1">
    <name type="scientific">Eremomyces bilateralis CBS 781.70</name>
    <dbReference type="NCBI Taxonomy" id="1392243"/>
    <lineage>
        <taxon>Eukaryota</taxon>
        <taxon>Fungi</taxon>
        <taxon>Dikarya</taxon>
        <taxon>Ascomycota</taxon>
        <taxon>Pezizomycotina</taxon>
        <taxon>Dothideomycetes</taxon>
        <taxon>Dothideomycetes incertae sedis</taxon>
        <taxon>Eremomycetales</taxon>
        <taxon>Eremomycetaceae</taxon>
        <taxon>Eremomyces</taxon>
    </lineage>
</organism>
<evidence type="ECO:0000313" key="1">
    <source>
        <dbReference type="EMBL" id="KAF1809514.1"/>
    </source>
</evidence>
<gene>
    <name evidence="1 3" type="ORF">P152DRAFT_382306</name>
</gene>
<evidence type="ECO:0000313" key="2">
    <source>
        <dbReference type="Proteomes" id="UP000504638"/>
    </source>
</evidence>
<proteinExistence type="predicted"/>
<dbReference type="AlphaFoldDB" id="A0A6G1FUQ8"/>
<reference evidence="3" key="2">
    <citation type="submission" date="2020-04" db="EMBL/GenBank/DDBJ databases">
        <authorList>
            <consortium name="NCBI Genome Project"/>
        </authorList>
    </citation>
    <scope>NUCLEOTIDE SEQUENCE</scope>
    <source>
        <strain evidence="3">CBS 781.70</strain>
    </source>
</reference>
<name>A0A6G1FUQ8_9PEZI</name>
<keyword evidence="2" id="KW-1185">Reference proteome</keyword>
<sequence length="393" mass="44587">DLILAISHEEISEDVFHFEVDSKKLRSNSPYFENLLHPSKFSEGRRLAHHGRDGSEGDALPVIEIHHIGNVELSNPANLPLLIKDFLSVIHDVSLDQWASMPLTNMANLLVVADMFDALPPFQRKSPIGRVLDRVVTKALSKNIARATESTIRKILFVGLLGQQSRCVMVASKWLITRGSECWNDENEVVDENRGPWWRLPGRMEEELMFRRQMVAETLDSIPVHFIKLYSSGDRQCRLGYDSSAQCDSYQLGEMVRFFERSRLVSITGSLTPTLPSKDYPVSRDMNIVLENLRKAPEYQINQHHSHCGLRTRLLPLITRILSHAISIESTGASCGICLGCWLTKRDAYAWTEAKRPVSWIPSGGTMSSSRKSCLEIDELLRDMFLAVDRVWT</sequence>
<dbReference type="Proteomes" id="UP000504638">
    <property type="component" value="Unplaced"/>
</dbReference>
<evidence type="ECO:0000313" key="3">
    <source>
        <dbReference type="RefSeq" id="XP_033531145.1"/>
    </source>
</evidence>
<dbReference type="GeneID" id="54416326"/>
<reference evidence="3" key="3">
    <citation type="submission" date="2025-04" db="UniProtKB">
        <authorList>
            <consortium name="RefSeq"/>
        </authorList>
    </citation>
    <scope>IDENTIFICATION</scope>
    <source>
        <strain evidence="3">CBS 781.70</strain>
    </source>
</reference>
<dbReference type="RefSeq" id="XP_033531145.1">
    <property type="nucleotide sequence ID" value="XM_033675756.1"/>
</dbReference>
<feature type="non-terminal residue" evidence="1">
    <location>
        <position position="393"/>
    </location>
</feature>
<reference evidence="1 3" key="1">
    <citation type="submission" date="2020-01" db="EMBL/GenBank/DDBJ databases">
        <authorList>
            <consortium name="DOE Joint Genome Institute"/>
            <person name="Haridas S."/>
            <person name="Albert R."/>
            <person name="Binder M."/>
            <person name="Bloem J."/>
            <person name="Labutti K."/>
            <person name="Salamov A."/>
            <person name="Andreopoulos B."/>
            <person name="Baker S.E."/>
            <person name="Barry K."/>
            <person name="Bills G."/>
            <person name="Bluhm B.H."/>
            <person name="Cannon C."/>
            <person name="Castanera R."/>
            <person name="Culley D.E."/>
            <person name="Daum C."/>
            <person name="Ezra D."/>
            <person name="Gonzalez J.B."/>
            <person name="Henrissat B."/>
            <person name="Kuo A."/>
            <person name="Liang C."/>
            <person name="Lipzen A."/>
            <person name="Lutzoni F."/>
            <person name="Magnuson J."/>
            <person name="Mondo S."/>
            <person name="Nolan M."/>
            <person name="Ohm R."/>
            <person name="Pangilinan J."/>
            <person name="Park H.-J."/>
            <person name="Ramirez L."/>
            <person name="Alfaro M."/>
            <person name="Sun H."/>
            <person name="Tritt A."/>
            <person name="Yoshinaga Y."/>
            <person name="Zwiers L.-H."/>
            <person name="Turgeon B.G."/>
            <person name="Goodwin S.B."/>
            <person name="Spatafora J.W."/>
            <person name="Crous P.W."/>
            <person name="Grigoriev I.V."/>
        </authorList>
    </citation>
    <scope>NUCLEOTIDE SEQUENCE</scope>
    <source>
        <strain evidence="1 3">CBS 781.70</strain>
    </source>
</reference>
<feature type="non-terminal residue" evidence="1">
    <location>
        <position position="1"/>
    </location>
</feature>
<protein>
    <submittedName>
        <fullName evidence="1 3">Uncharacterized protein</fullName>
    </submittedName>
</protein>
<dbReference type="OrthoDB" id="5398371at2759"/>
<dbReference type="EMBL" id="ML975172">
    <property type="protein sequence ID" value="KAF1809514.1"/>
    <property type="molecule type" value="Genomic_DNA"/>
</dbReference>